<dbReference type="EMBL" id="JAWLJX010000011">
    <property type="protein sequence ID" value="MDV6264179.1"/>
    <property type="molecule type" value="Genomic_DNA"/>
</dbReference>
<keyword evidence="1" id="KW-0805">Transcription regulation</keyword>
<dbReference type="SUPFAM" id="SSF53822">
    <property type="entry name" value="Periplasmic binding protein-like I"/>
    <property type="match status" value="1"/>
</dbReference>
<feature type="region of interest" description="Disordered" evidence="4">
    <location>
        <begin position="1"/>
        <end position="24"/>
    </location>
</feature>
<evidence type="ECO:0000259" key="5">
    <source>
        <dbReference type="PROSITE" id="PS50932"/>
    </source>
</evidence>
<keyword evidence="2 6" id="KW-0238">DNA-binding</keyword>
<accession>A0ABU4BIX0</accession>
<dbReference type="InterPro" id="IPR046335">
    <property type="entry name" value="LacI/GalR-like_sensor"/>
</dbReference>
<dbReference type="SUPFAM" id="SSF47413">
    <property type="entry name" value="lambda repressor-like DNA-binding domains"/>
    <property type="match status" value="1"/>
</dbReference>
<proteinExistence type="predicted"/>
<dbReference type="PROSITE" id="PS50932">
    <property type="entry name" value="HTH_LACI_2"/>
    <property type="match status" value="1"/>
</dbReference>
<dbReference type="GO" id="GO:0003677">
    <property type="term" value="F:DNA binding"/>
    <property type="evidence" value="ECO:0007669"/>
    <property type="project" value="UniProtKB-KW"/>
</dbReference>
<dbReference type="InterPro" id="IPR010982">
    <property type="entry name" value="Lambda_DNA-bd_dom_sf"/>
</dbReference>
<evidence type="ECO:0000256" key="3">
    <source>
        <dbReference type="ARBA" id="ARBA00023163"/>
    </source>
</evidence>
<dbReference type="PANTHER" id="PTHR30146">
    <property type="entry name" value="LACI-RELATED TRANSCRIPTIONAL REPRESSOR"/>
    <property type="match status" value="1"/>
</dbReference>
<dbReference type="SMART" id="SM00354">
    <property type="entry name" value="HTH_LACI"/>
    <property type="match status" value="1"/>
</dbReference>
<evidence type="ECO:0000256" key="1">
    <source>
        <dbReference type="ARBA" id="ARBA00023015"/>
    </source>
</evidence>
<sequence>MSDKNAGHSAPNKPDSRTGSSTLGVRMDDVARLAEVSRATVSRVLTGTAPVSEETRERVHRAVRELSYVPNMNAQGLAGKASDLIGLMLRDPANPAYGLLHAELQTAVARRNLQLITTSPAVGERADSELLALHRMLGMRVSGLMVATGVVSAHDLEPFLASVPVISVGRVEDHPAIHAVSNDEDTNGAIIADQVASNGHRDVAVVIPSRTLSVNENRRGTAIAAHLDGRGVRVRRLTADVFGSTDDRLDDVMTLARNHDITAAMFPNDGRAVSCLERARAEGLDVPGDLSVTGLDGATMGVELIGLATVRLSVKQVAERAVQLMTELLHDRASVPVRHEVIRGTFVPGTSLSAPSRTA</sequence>
<dbReference type="PANTHER" id="PTHR30146:SF153">
    <property type="entry name" value="LACTOSE OPERON REPRESSOR"/>
    <property type="match status" value="1"/>
</dbReference>
<keyword evidence="7" id="KW-1185">Reference proteome</keyword>
<dbReference type="InterPro" id="IPR028082">
    <property type="entry name" value="Peripla_BP_I"/>
</dbReference>
<dbReference type="Gene3D" id="3.40.50.2300">
    <property type="match status" value="2"/>
</dbReference>
<dbReference type="InterPro" id="IPR000843">
    <property type="entry name" value="HTH_LacI"/>
</dbReference>
<reference evidence="6 7" key="1">
    <citation type="submission" date="2023-10" db="EMBL/GenBank/DDBJ databases">
        <title>Development of a sustainable strategy for remediation of hydrocarbon-contaminated territories based on the waste exchange concept.</title>
        <authorList>
            <person name="Krivoruchko A."/>
        </authorList>
    </citation>
    <scope>NUCLEOTIDE SEQUENCE [LARGE SCALE GENOMIC DNA]</scope>
    <source>
        <strain evidence="6 7">IEGM 1323</strain>
    </source>
</reference>
<dbReference type="Gene3D" id="1.10.260.40">
    <property type="entry name" value="lambda repressor-like DNA-binding domains"/>
    <property type="match status" value="1"/>
</dbReference>
<dbReference type="RefSeq" id="WP_317566259.1">
    <property type="nucleotide sequence ID" value="NZ_JAWLJX010000011.1"/>
</dbReference>
<dbReference type="CDD" id="cd01392">
    <property type="entry name" value="HTH_LacI"/>
    <property type="match status" value="1"/>
</dbReference>
<feature type="domain" description="HTH lacI-type" evidence="5">
    <location>
        <begin position="25"/>
        <end position="79"/>
    </location>
</feature>
<protein>
    <submittedName>
        <fullName evidence="6">LacI family DNA-binding transcriptional regulator</fullName>
    </submittedName>
</protein>
<dbReference type="Proteomes" id="UP001185755">
    <property type="component" value="Unassembled WGS sequence"/>
</dbReference>
<evidence type="ECO:0000256" key="2">
    <source>
        <dbReference type="ARBA" id="ARBA00023125"/>
    </source>
</evidence>
<organism evidence="6 7">
    <name type="scientific">Rhodococcoides yunnanense</name>
    <dbReference type="NCBI Taxonomy" id="278209"/>
    <lineage>
        <taxon>Bacteria</taxon>
        <taxon>Bacillati</taxon>
        <taxon>Actinomycetota</taxon>
        <taxon>Actinomycetes</taxon>
        <taxon>Mycobacteriales</taxon>
        <taxon>Nocardiaceae</taxon>
        <taxon>Rhodococcoides</taxon>
    </lineage>
</organism>
<evidence type="ECO:0000256" key="4">
    <source>
        <dbReference type="SAM" id="MobiDB-lite"/>
    </source>
</evidence>
<name>A0ABU4BIX0_9NOCA</name>
<evidence type="ECO:0000313" key="7">
    <source>
        <dbReference type="Proteomes" id="UP001185755"/>
    </source>
</evidence>
<gene>
    <name evidence="6" type="ORF">R3P96_22820</name>
</gene>
<evidence type="ECO:0000313" key="6">
    <source>
        <dbReference type="EMBL" id="MDV6264179.1"/>
    </source>
</evidence>
<keyword evidence="3" id="KW-0804">Transcription</keyword>
<dbReference type="Pfam" id="PF00356">
    <property type="entry name" value="LacI"/>
    <property type="match status" value="1"/>
</dbReference>
<dbReference type="Pfam" id="PF13377">
    <property type="entry name" value="Peripla_BP_3"/>
    <property type="match status" value="1"/>
</dbReference>
<comment type="caution">
    <text evidence="6">The sequence shown here is derived from an EMBL/GenBank/DDBJ whole genome shotgun (WGS) entry which is preliminary data.</text>
</comment>
<dbReference type="PROSITE" id="PS00356">
    <property type="entry name" value="HTH_LACI_1"/>
    <property type="match status" value="1"/>
</dbReference>